<dbReference type="OrthoDB" id="2643984at2"/>
<evidence type="ECO:0000313" key="1">
    <source>
        <dbReference type="EMBL" id="THF77091.1"/>
    </source>
</evidence>
<dbReference type="CDD" id="cd13585">
    <property type="entry name" value="PBP2_TMBP_like"/>
    <property type="match status" value="1"/>
</dbReference>
<proteinExistence type="predicted"/>
<dbReference type="PANTHER" id="PTHR43649">
    <property type="entry name" value="ARABINOSE-BINDING PROTEIN-RELATED"/>
    <property type="match status" value="1"/>
</dbReference>
<organism evidence="1 2">
    <name type="scientific">Cohnella fermenti</name>
    <dbReference type="NCBI Taxonomy" id="2565925"/>
    <lineage>
        <taxon>Bacteria</taxon>
        <taxon>Bacillati</taxon>
        <taxon>Bacillota</taxon>
        <taxon>Bacilli</taxon>
        <taxon>Bacillales</taxon>
        <taxon>Paenibacillaceae</taxon>
        <taxon>Cohnella</taxon>
    </lineage>
</organism>
<protein>
    <submittedName>
        <fullName evidence="1">Sugar ABC transporter substrate-binding protein</fullName>
    </submittedName>
</protein>
<dbReference type="SUPFAM" id="SSF53850">
    <property type="entry name" value="Periplasmic binding protein-like II"/>
    <property type="match status" value="1"/>
</dbReference>
<dbReference type="EMBL" id="SSOB01000021">
    <property type="protein sequence ID" value="THF77091.1"/>
    <property type="molecule type" value="Genomic_DNA"/>
</dbReference>
<dbReference type="InterPro" id="IPR006059">
    <property type="entry name" value="SBP"/>
</dbReference>
<dbReference type="Pfam" id="PF01547">
    <property type="entry name" value="SBP_bac_1"/>
    <property type="match status" value="1"/>
</dbReference>
<reference evidence="1 2" key="1">
    <citation type="submission" date="2019-04" db="EMBL/GenBank/DDBJ databases">
        <title>Cohnella sp. nov. isolated from preserved vegetables.</title>
        <authorList>
            <person name="Lin S.-Y."/>
            <person name="Hung M.-H."/>
            <person name="Young C.-C."/>
        </authorList>
    </citation>
    <scope>NUCLEOTIDE SEQUENCE [LARGE SCALE GENOMIC DNA]</scope>
    <source>
        <strain evidence="1 2">CC-MHH1044</strain>
    </source>
</reference>
<dbReference type="Gene3D" id="3.40.190.10">
    <property type="entry name" value="Periplasmic binding protein-like II"/>
    <property type="match status" value="1"/>
</dbReference>
<keyword evidence="2" id="KW-1185">Reference proteome</keyword>
<dbReference type="Proteomes" id="UP000310636">
    <property type="component" value="Unassembled WGS sequence"/>
</dbReference>
<name>A0A4S4BRL7_9BACL</name>
<comment type="caution">
    <text evidence="1">The sequence shown here is derived from an EMBL/GenBank/DDBJ whole genome shotgun (WGS) entry which is preliminary data.</text>
</comment>
<dbReference type="PANTHER" id="PTHR43649:SF12">
    <property type="entry name" value="DIACETYLCHITOBIOSE BINDING PROTEIN DASA"/>
    <property type="match status" value="1"/>
</dbReference>
<dbReference type="PROSITE" id="PS51257">
    <property type="entry name" value="PROKAR_LIPOPROTEIN"/>
    <property type="match status" value="1"/>
</dbReference>
<dbReference type="RefSeq" id="WP_136371039.1">
    <property type="nucleotide sequence ID" value="NZ_SSOB01000021.1"/>
</dbReference>
<dbReference type="AlphaFoldDB" id="A0A4S4BRL7"/>
<sequence length="449" mass="48036">MKRTTATAIGAVLAASMILGGCGGSNDGDGQTASSAPSASGGSGKAITLQFWGGVPPESGPQEAVDNWNKLHPDIQVQYTRFVNDDAGNLKLETALLSNQDAPDVFMSYSDFNVTKRVEAGMIEPLDDLIAQVGFDVDGIIGVDNIKKFPDGHYYYLPANRNIGATLINKTALEAAGEQVPEAWTWDQFAALAKKLTTGDMKGTAMDAALNNYGEHLLAEEKPLDSYIKDDGTSNFDSPALKQGLELQKDLESSGAQLSRAEAVANKLTNQDALLTGKAAMVVSQIYMLRYIKDTTNYPHDFQIVFAPVPQLTEGGNVNIGGGMGDFMSINKNSPNKDAAIQFMDWYLKEGNMAMVPGGRIPTNKQADQAKIAEMLIGDAGDLIDQASLQAALSGDYVFPTSYNVPAPTELHQVYTEEMEKYLLGAQSIDAATAALKKRGDETIASAKK</sequence>
<dbReference type="InterPro" id="IPR050490">
    <property type="entry name" value="Bact_solute-bd_prot1"/>
</dbReference>
<accession>A0A4S4BRL7</accession>
<evidence type="ECO:0000313" key="2">
    <source>
        <dbReference type="Proteomes" id="UP000310636"/>
    </source>
</evidence>
<gene>
    <name evidence="1" type="ORF">E6C55_17135</name>
</gene>